<dbReference type="Pfam" id="PF00043">
    <property type="entry name" value="GST_C"/>
    <property type="match status" value="1"/>
</dbReference>
<gene>
    <name evidence="5" type="ORF">NA57DRAFT_35926</name>
</gene>
<name>A0A9P4IKL8_9PEZI</name>
<dbReference type="AlphaFoldDB" id="A0A9P4IKL8"/>
<dbReference type="CDD" id="cd03048">
    <property type="entry name" value="GST_N_Ure2p_like"/>
    <property type="match status" value="1"/>
</dbReference>
<evidence type="ECO:0000259" key="4">
    <source>
        <dbReference type="PROSITE" id="PS50405"/>
    </source>
</evidence>
<dbReference type="EMBL" id="ML978124">
    <property type="protein sequence ID" value="KAF2101003.1"/>
    <property type="molecule type" value="Genomic_DNA"/>
</dbReference>
<protein>
    <submittedName>
        <fullName evidence="5">Glutathione S-transferase</fullName>
    </submittedName>
</protein>
<dbReference type="InterPro" id="IPR010987">
    <property type="entry name" value="Glutathione-S-Trfase_C-like"/>
</dbReference>
<keyword evidence="6" id="KW-1185">Reference proteome</keyword>
<dbReference type="SUPFAM" id="SSF52833">
    <property type="entry name" value="Thioredoxin-like"/>
    <property type="match status" value="1"/>
</dbReference>
<dbReference type="Proteomes" id="UP000799772">
    <property type="component" value="Unassembled WGS sequence"/>
</dbReference>
<organism evidence="5 6">
    <name type="scientific">Rhizodiscina lignyota</name>
    <dbReference type="NCBI Taxonomy" id="1504668"/>
    <lineage>
        <taxon>Eukaryota</taxon>
        <taxon>Fungi</taxon>
        <taxon>Dikarya</taxon>
        <taxon>Ascomycota</taxon>
        <taxon>Pezizomycotina</taxon>
        <taxon>Dothideomycetes</taxon>
        <taxon>Pleosporomycetidae</taxon>
        <taxon>Aulographales</taxon>
        <taxon>Rhizodiscinaceae</taxon>
        <taxon>Rhizodiscina</taxon>
    </lineage>
</organism>
<dbReference type="PANTHER" id="PTHR44051">
    <property type="entry name" value="GLUTATHIONE S-TRANSFERASE-RELATED"/>
    <property type="match status" value="1"/>
</dbReference>
<dbReference type="Pfam" id="PF02798">
    <property type="entry name" value="GST_N"/>
    <property type="match status" value="1"/>
</dbReference>
<dbReference type="SFLD" id="SFLDS00019">
    <property type="entry name" value="Glutathione_Transferase_(cytos"/>
    <property type="match status" value="1"/>
</dbReference>
<dbReference type="SUPFAM" id="SSF47616">
    <property type="entry name" value="GST C-terminal domain-like"/>
    <property type="match status" value="1"/>
</dbReference>
<dbReference type="InterPro" id="IPR036249">
    <property type="entry name" value="Thioredoxin-like_sf"/>
</dbReference>
<comment type="similarity">
    <text evidence="1 2">Belongs to the GST superfamily.</text>
</comment>
<evidence type="ECO:0000313" key="5">
    <source>
        <dbReference type="EMBL" id="KAF2101003.1"/>
    </source>
</evidence>
<proteinExistence type="inferred from homology"/>
<accession>A0A9P4IKL8</accession>
<dbReference type="OrthoDB" id="422574at2759"/>
<dbReference type="InterPro" id="IPR004046">
    <property type="entry name" value="GST_C"/>
</dbReference>
<dbReference type="InterPro" id="IPR040079">
    <property type="entry name" value="Glutathione_S-Trfase"/>
</dbReference>
<sequence>MVQPIALYTHGPTPNPVKVAIVLEELGLPWEAKHIEFPTENKSEPYISVNPNGRVPSIEDPNTGVNLFESGAIIEYLIDTYDKEHKLSYTTSPEKYLTQAWLHFQVSGQGPYFGQLSWFMNFHPEVCINHSADRYRNEIKRVTKVVDAHLKKHGKGALVGGKVTYADLAFLPWFRLVPFLMGDWDFKSECPNFAEWFQSLLDREAVKKTLAMDEFQMKR</sequence>
<dbReference type="InterPro" id="IPR036282">
    <property type="entry name" value="Glutathione-S-Trfase_C_sf"/>
</dbReference>
<evidence type="ECO:0000259" key="3">
    <source>
        <dbReference type="PROSITE" id="PS50404"/>
    </source>
</evidence>
<feature type="domain" description="GST N-terminal" evidence="3">
    <location>
        <begin position="3"/>
        <end position="85"/>
    </location>
</feature>
<dbReference type="InterPro" id="IPR004045">
    <property type="entry name" value="Glutathione_S-Trfase_N"/>
</dbReference>
<comment type="caution">
    <text evidence="5">The sequence shown here is derived from an EMBL/GenBank/DDBJ whole genome shotgun (WGS) entry which is preliminary data.</text>
</comment>
<dbReference type="PANTHER" id="PTHR44051:SF3">
    <property type="entry name" value="TRANSCRIPTIONAL REGULATOR URE2"/>
    <property type="match status" value="1"/>
</dbReference>
<evidence type="ECO:0000313" key="6">
    <source>
        <dbReference type="Proteomes" id="UP000799772"/>
    </source>
</evidence>
<feature type="domain" description="GST C-terminal" evidence="4">
    <location>
        <begin position="91"/>
        <end position="219"/>
    </location>
</feature>
<reference evidence="5" key="1">
    <citation type="journal article" date="2020" name="Stud. Mycol.">
        <title>101 Dothideomycetes genomes: a test case for predicting lifestyles and emergence of pathogens.</title>
        <authorList>
            <person name="Haridas S."/>
            <person name="Albert R."/>
            <person name="Binder M."/>
            <person name="Bloem J."/>
            <person name="Labutti K."/>
            <person name="Salamov A."/>
            <person name="Andreopoulos B."/>
            <person name="Baker S."/>
            <person name="Barry K."/>
            <person name="Bills G."/>
            <person name="Bluhm B."/>
            <person name="Cannon C."/>
            <person name="Castanera R."/>
            <person name="Culley D."/>
            <person name="Daum C."/>
            <person name="Ezra D."/>
            <person name="Gonzalez J."/>
            <person name="Henrissat B."/>
            <person name="Kuo A."/>
            <person name="Liang C."/>
            <person name="Lipzen A."/>
            <person name="Lutzoni F."/>
            <person name="Magnuson J."/>
            <person name="Mondo S."/>
            <person name="Nolan M."/>
            <person name="Ohm R."/>
            <person name="Pangilinan J."/>
            <person name="Park H.-J."/>
            <person name="Ramirez L."/>
            <person name="Alfaro M."/>
            <person name="Sun H."/>
            <person name="Tritt A."/>
            <person name="Yoshinaga Y."/>
            <person name="Zwiers L.-H."/>
            <person name="Turgeon B."/>
            <person name="Goodwin S."/>
            <person name="Spatafora J."/>
            <person name="Crous P."/>
            <person name="Grigoriev I."/>
        </authorList>
    </citation>
    <scope>NUCLEOTIDE SEQUENCE</scope>
    <source>
        <strain evidence="5">CBS 133067</strain>
    </source>
</reference>
<dbReference type="SFLD" id="SFLDG00358">
    <property type="entry name" value="Main_(cytGST)"/>
    <property type="match status" value="1"/>
</dbReference>
<dbReference type="Gene3D" id="3.40.30.10">
    <property type="entry name" value="Glutaredoxin"/>
    <property type="match status" value="1"/>
</dbReference>
<evidence type="ECO:0000256" key="1">
    <source>
        <dbReference type="ARBA" id="ARBA00007409"/>
    </source>
</evidence>
<dbReference type="PROSITE" id="PS50405">
    <property type="entry name" value="GST_CTER"/>
    <property type="match status" value="1"/>
</dbReference>
<dbReference type="Gene3D" id="1.20.1050.10">
    <property type="match status" value="1"/>
</dbReference>
<evidence type="ECO:0000256" key="2">
    <source>
        <dbReference type="RuleBase" id="RU003494"/>
    </source>
</evidence>
<dbReference type="PROSITE" id="PS50404">
    <property type="entry name" value="GST_NTER"/>
    <property type="match status" value="1"/>
</dbReference>